<proteinExistence type="predicted"/>
<gene>
    <name evidence="1" type="ORF">F0U60_16320</name>
</gene>
<accession>A0ABY9WP34</accession>
<protein>
    <submittedName>
        <fullName evidence="1">Uncharacterized protein</fullName>
    </submittedName>
</protein>
<keyword evidence="2" id="KW-1185">Reference proteome</keyword>
<evidence type="ECO:0000313" key="1">
    <source>
        <dbReference type="EMBL" id="WNG45488.1"/>
    </source>
</evidence>
<dbReference type="RefSeq" id="WP_395820413.1">
    <property type="nucleotide sequence ID" value="NZ_CP043494.1"/>
</dbReference>
<name>A0ABY9WP34_9BACT</name>
<organism evidence="1 2">
    <name type="scientific">Archangium minus</name>
    <dbReference type="NCBI Taxonomy" id="83450"/>
    <lineage>
        <taxon>Bacteria</taxon>
        <taxon>Pseudomonadati</taxon>
        <taxon>Myxococcota</taxon>
        <taxon>Myxococcia</taxon>
        <taxon>Myxococcales</taxon>
        <taxon>Cystobacterineae</taxon>
        <taxon>Archangiaceae</taxon>
        <taxon>Archangium</taxon>
    </lineage>
</organism>
<sequence length="111" mass="12454">MTAGRRLGSATLEDSPLPQLQDALLDSETLEQLLRDIQRCAVVQEVLLKGGAVERVSGTPVSLAEAMEALRQERVLGVQIRYWFDGSNWWDTLMRTPNGIRLIRIEHRLAG</sequence>
<dbReference type="Proteomes" id="UP001611383">
    <property type="component" value="Chromosome"/>
</dbReference>
<evidence type="ECO:0000313" key="2">
    <source>
        <dbReference type="Proteomes" id="UP001611383"/>
    </source>
</evidence>
<reference evidence="1 2" key="1">
    <citation type="submission" date="2019-08" db="EMBL/GenBank/DDBJ databases">
        <title>Archangium and Cystobacter genomes.</title>
        <authorList>
            <person name="Chen I.-C.K."/>
            <person name="Wielgoss S."/>
        </authorList>
    </citation>
    <scope>NUCLEOTIDE SEQUENCE [LARGE SCALE GENOMIC DNA]</scope>
    <source>
        <strain evidence="1 2">Cbm 6</strain>
    </source>
</reference>
<dbReference type="EMBL" id="CP043494">
    <property type="protein sequence ID" value="WNG45488.1"/>
    <property type="molecule type" value="Genomic_DNA"/>
</dbReference>